<dbReference type="Pfam" id="PF00125">
    <property type="entry name" value="Histone"/>
    <property type="match status" value="1"/>
</dbReference>
<feature type="compositionally biased region" description="Basic residues" evidence="4">
    <location>
        <begin position="1"/>
        <end position="13"/>
    </location>
</feature>
<organism evidence="6 7">
    <name type="scientific">Zostera marina</name>
    <name type="common">Eelgrass</name>
    <dbReference type="NCBI Taxonomy" id="29655"/>
    <lineage>
        <taxon>Eukaryota</taxon>
        <taxon>Viridiplantae</taxon>
        <taxon>Streptophyta</taxon>
        <taxon>Embryophyta</taxon>
        <taxon>Tracheophyta</taxon>
        <taxon>Spermatophyta</taxon>
        <taxon>Magnoliopsida</taxon>
        <taxon>Liliopsida</taxon>
        <taxon>Zosteraceae</taxon>
        <taxon>Zostera</taxon>
    </lineage>
</organism>
<name>A0A0K9P1V8_ZOSMR</name>
<dbReference type="CDD" id="cd22910">
    <property type="entry name" value="HFD_H2B"/>
    <property type="match status" value="1"/>
</dbReference>
<dbReference type="STRING" id="29655.A0A0K9P1V8"/>
<feature type="domain" description="Core Histone H2A/H2B/H3" evidence="5">
    <location>
        <begin position="84"/>
        <end position="162"/>
    </location>
</feature>
<dbReference type="SUPFAM" id="SSF47113">
    <property type="entry name" value="Histone-fold"/>
    <property type="match status" value="1"/>
</dbReference>
<comment type="caution">
    <text evidence="6">The sequence shown here is derived from an EMBL/GenBank/DDBJ whole genome shotgun (WGS) entry which is preliminary data.</text>
</comment>
<protein>
    <recommendedName>
        <fullName evidence="5">Core Histone H2A/H2B/H3 domain-containing protein</fullName>
    </recommendedName>
</protein>
<evidence type="ECO:0000313" key="6">
    <source>
        <dbReference type="EMBL" id="KMZ62973.1"/>
    </source>
</evidence>
<feature type="region of interest" description="Disordered" evidence="4">
    <location>
        <begin position="1"/>
        <end position="30"/>
    </location>
</feature>
<dbReference type="PRINTS" id="PR00621">
    <property type="entry name" value="HISTONEH2B"/>
</dbReference>
<evidence type="ECO:0000256" key="3">
    <source>
        <dbReference type="ARBA" id="ARBA00011538"/>
    </source>
</evidence>
<evidence type="ECO:0000256" key="1">
    <source>
        <dbReference type="ARBA" id="ARBA00002001"/>
    </source>
</evidence>
<dbReference type="InterPro" id="IPR007125">
    <property type="entry name" value="H2A/H2B/H3"/>
</dbReference>
<comment type="subunit">
    <text evidence="3">The nucleosome is a histone octamer containing two molecules each of H2A, H2B, H3 and H4 assembled in one H3-H4 heterotetramer and two H2A-H2B heterodimers. The octamer wraps approximately 147 bp of DNA.</text>
</comment>
<dbReference type="OMA" id="DECVADM"/>
<dbReference type="Gene3D" id="1.10.20.10">
    <property type="entry name" value="Histone, subunit A"/>
    <property type="match status" value="1"/>
</dbReference>
<dbReference type="Proteomes" id="UP000036987">
    <property type="component" value="Unassembled WGS sequence"/>
</dbReference>
<dbReference type="SMART" id="SM00427">
    <property type="entry name" value="H2B"/>
    <property type="match status" value="1"/>
</dbReference>
<accession>A0A0K9P1V8</accession>
<evidence type="ECO:0000313" key="7">
    <source>
        <dbReference type="Proteomes" id="UP000036987"/>
    </source>
</evidence>
<dbReference type="GO" id="GO:0046982">
    <property type="term" value="F:protein heterodimerization activity"/>
    <property type="evidence" value="ECO:0007669"/>
    <property type="project" value="InterPro"/>
</dbReference>
<evidence type="ECO:0000259" key="5">
    <source>
        <dbReference type="Pfam" id="PF00125"/>
    </source>
</evidence>
<evidence type="ECO:0000256" key="2">
    <source>
        <dbReference type="ARBA" id="ARBA00006846"/>
    </source>
</evidence>
<dbReference type="AlphaFoldDB" id="A0A0K9P1V8"/>
<proteinExistence type="inferred from homology"/>
<dbReference type="PANTHER" id="PTHR23428">
    <property type="entry name" value="HISTONE H2B"/>
    <property type="match status" value="1"/>
</dbReference>
<dbReference type="InterPro" id="IPR009072">
    <property type="entry name" value="Histone-fold"/>
</dbReference>
<evidence type="ECO:0000256" key="4">
    <source>
        <dbReference type="SAM" id="MobiDB-lite"/>
    </source>
</evidence>
<gene>
    <name evidence="6" type="ORF">ZOSMA_42G00130</name>
</gene>
<comment type="function">
    <text evidence="1">Core component of nucleosome. Nucleosomes wrap and compact DNA into chromatin, limiting DNA accessibility to the cellular machineries which require DNA as a template. Histones thereby play a central role in transcription regulation, DNA repair, DNA replication and chromosomal stability. DNA accessibility is regulated via a complex set of post-translational modifications of histones, also called histone code, and nucleosome remodeling.</text>
</comment>
<dbReference type="GO" id="GO:0000786">
    <property type="term" value="C:nucleosome"/>
    <property type="evidence" value="ECO:0007669"/>
    <property type="project" value="InterPro"/>
</dbReference>
<dbReference type="InterPro" id="IPR000558">
    <property type="entry name" value="Histone_H2B"/>
</dbReference>
<dbReference type="GO" id="GO:0003677">
    <property type="term" value="F:DNA binding"/>
    <property type="evidence" value="ECO:0007669"/>
    <property type="project" value="InterPro"/>
</dbReference>
<sequence>MGPVKNKGKKIQNQRKDGEGPSAPSFLLDSPVIEGDDPLVPKVVSSVPLVSPPTMEVLKSVVAASSVAAVGKREAKIKLSKILKSKTAEKKKKKRNYKSYKNYIKRLLKNMYPEITLTSKSLRVMDECVADMLRRIADETRRCAEKTKKKTIKVNDIIASVKLVYKGDLAINAIVEGKKALEYHHNKSKKKF</sequence>
<dbReference type="GO" id="GO:0030527">
    <property type="term" value="F:structural constituent of chromatin"/>
    <property type="evidence" value="ECO:0007669"/>
    <property type="project" value="InterPro"/>
</dbReference>
<comment type="similarity">
    <text evidence="2">Belongs to the histone H2B family.</text>
</comment>
<keyword evidence="7" id="KW-1185">Reference proteome</keyword>
<reference evidence="7" key="1">
    <citation type="journal article" date="2016" name="Nature">
        <title>The genome of the seagrass Zostera marina reveals angiosperm adaptation to the sea.</title>
        <authorList>
            <person name="Olsen J.L."/>
            <person name="Rouze P."/>
            <person name="Verhelst B."/>
            <person name="Lin Y.-C."/>
            <person name="Bayer T."/>
            <person name="Collen J."/>
            <person name="Dattolo E."/>
            <person name="De Paoli E."/>
            <person name="Dittami S."/>
            <person name="Maumus F."/>
            <person name="Michel G."/>
            <person name="Kersting A."/>
            <person name="Lauritano C."/>
            <person name="Lohaus R."/>
            <person name="Toepel M."/>
            <person name="Tonon T."/>
            <person name="Vanneste K."/>
            <person name="Amirebrahimi M."/>
            <person name="Brakel J."/>
            <person name="Bostroem C."/>
            <person name="Chovatia M."/>
            <person name="Grimwood J."/>
            <person name="Jenkins J.W."/>
            <person name="Jueterbock A."/>
            <person name="Mraz A."/>
            <person name="Stam W.T."/>
            <person name="Tice H."/>
            <person name="Bornberg-Bauer E."/>
            <person name="Green P.J."/>
            <person name="Pearson G.A."/>
            <person name="Procaccini G."/>
            <person name="Duarte C.M."/>
            <person name="Schmutz J."/>
            <person name="Reusch T.B.H."/>
            <person name="Van de Peer Y."/>
        </authorList>
    </citation>
    <scope>NUCLEOTIDE SEQUENCE [LARGE SCALE GENOMIC DNA]</scope>
    <source>
        <strain evidence="7">cv. Finnish</strain>
    </source>
</reference>
<dbReference type="EMBL" id="LFYR01001279">
    <property type="protein sequence ID" value="KMZ62973.1"/>
    <property type="molecule type" value="Genomic_DNA"/>
</dbReference>